<proteinExistence type="predicted"/>
<reference evidence="2 3" key="1">
    <citation type="submission" date="2018-08" db="EMBL/GenBank/DDBJ databases">
        <title>Murine metabolic-syndrome-specific gut microbial biobank.</title>
        <authorList>
            <person name="Liu C."/>
        </authorList>
    </citation>
    <scope>NUCLEOTIDE SEQUENCE [LARGE SCALE GENOMIC DNA]</scope>
    <source>
        <strain evidence="2 3">583</strain>
    </source>
</reference>
<organism evidence="2 3">
    <name type="scientific">Senegalia massiliensis</name>
    <dbReference type="NCBI Taxonomy" id="1720316"/>
    <lineage>
        <taxon>Bacteria</taxon>
        <taxon>Bacillati</taxon>
        <taxon>Bacillota</taxon>
        <taxon>Clostridia</taxon>
        <taxon>Eubacteriales</taxon>
        <taxon>Clostridiaceae</taxon>
        <taxon>Senegalia</taxon>
    </lineage>
</organism>
<dbReference type="InterPro" id="IPR008571">
    <property type="entry name" value="HerA-like"/>
</dbReference>
<keyword evidence="3" id="KW-1185">Reference proteome</keyword>
<evidence type="ECO:0000313" key="2">
    <source>
        <dbReference type="EMBL" id="NBI07622.1"/>
    </source>
</evidence>
<dbReference type="GO" id="GO:0005524">
    <property type="term" value="F:ATP binding"/>
    <property type="evidence" value="ECO:0007669"/>
    <property type="project" value="UniProtKB-KW"/>
</dbReference>
<dbReference type="PANTHER" id="PTHR42957">
    <property type="entry name" value="HELICASE MJ1565-RELATED"/>
    <property type="match status" value="1"/>
</dbReference>
<dbReference type="Proteomes" id="UP000467132">
    <property type="component" value="Unassembled WGS sequence"/>
</dbReference>
<dbReference type="PANTHER" id="PTHR42957:SF1">
    <property type="entry name" value="HELICASE MJ1565-RELATED"/>
    <property type="match status" value="1"/>
</dbReference>
<dbReference type="Pfam" id="PF01935">
    <property type="entry name" value="DUF87"/>
    <property type="match status" value="1"/>
</dbReference>
<evidence type="ECO:0000259" key="1">
    <source>
        <dbReference type="Pfam" id="PF01935"/>
    </source>
</evidence>
<name>A0A845R2G6_9CLOT</name>
<keyword evidence="2" id="KW-0067">ATP-binding</keyword>
<keyword evidence="2" id="KW-0547">Nucleotide-binding</keyword>
<dbReference type="InterPro" id="IPR027417">
    <property type="entry name" value="P-loop_NTPase"/>
</dbReference>
<dbReference type="SUPFAM" id="SSF52540">
    <property type="entry name" value="P-loop containing nucleoside triphosphate hydrolases"/>
    <property type="match status" value="1"/>
</dbReference>
<dbReference type="RefSeq" id="WP_160198092.1">
    <property type="nucleotide sequence ID" value="NZ_QXXA01000013.1"/>
</dbReference>
<comment type="caution">
    <text evidence="2">The sequence shown here is derived from an EMBL/GenBank/DDBJ whole genome shotgun (WGS) entry which is preliminary data.</text>
</comment>
<dbReference type="Gene3D" id="3.40.50.300">
    <property type="entry name" value="P-loop containing nucleotide triphosphate hydrolases"/>
    <property type="match status" value="2"/>
</dbReference>
<dbReference type="InterPro" id="IPR002789">
    <property type="entry name" value="HerA_central"/>
</dbReference>
<dbReference type="OrthoDB" id="9806951at2"/>
<gene>
    <name evidence="2" type="ORF">D3Z33_12240</name>
</gene>
<feature type="domain" description="Helicase HerA central" evidence="1">
    <location>
        <begin position="155"/>
        <end position="364"/>
    </location>
</feature>
<evidence type="ECO:0000313" key="3">
    <source>
        <dbReference type="Proteomes" id="UP000467132"/>
    </source>
</evidence>
<protein>
    <submittedName>
        <fullName evidence="2">ATP-binding protein</fullName>
    </submittedName>
</protein>
<accession>A0A845R2G6</accession>
<dbReference type="EMBL" id="QXXA01000013">
    <property type="protein sequence ID" value="NBI07622.1"/>
    <property type="molecule type" value="Genomic_DNA"/>
</dbReference>
<sequence length="624" mass="71084">MSITVVGNTTNSEVYIATNERKFIINEYLIIEDNDNDEPIVEIIETNSFNKFVPLASEKAGIMEDTVKQNLSSYGYDLDDETINLAKVRVVGELSKPITVGSTVRLPKFNEVKHLLMKKKPNKGLTLGVIRGTSEMQDSLPNDVSNIAMLYKDDIGVLDQEGVPFVFDYYKTAQYPHMLVTGGSGSGKSYGTRVLLEEKMQKKIPMIVFDPHYEMDFSETFEGLPVNYQYDYKRHYEIAYVGRDVGVDFTELSKEELSSLLSSAKNMTSTMETTLAVVLEKRDTLTSFQTKLNNLMEIYQDGTGEYEVRRSEGDKVATKALELYNRTKRELGTATLMALSGIGWRLENIKATGIFNCNIDSIHNAILKRKTIIIRSNIRLLKTFAGFIINNLYKKRRKYIDSQNTLTQEQIKQLNIEKFPPFEVVIDESHNFAPKTIEGENMTPTKWIIREISAEGRKYGINLVLVTQRPSNLDTTTLANVNTKFIYRTNNSYDLATISEETDLTGAELDRLKYFQSGNCFISSAIQGRSLALTTRVSKTQSPHFKNPYDELDEFGENNDKLKEVLKKYLPLSDMNLANYHMDINNEVKKTIPSKEIFETLEEMYRSGEIDIKDSPLGKQYVEK</sequence>
<dbReference type="AlphaFoldDB" id="A0A845R2G6"/>